<reference evidence="1" key="2">
    <citation type="journal article" date="2023" name="Microbiol Resour">
        <title>Decontamination and Annotation of the Draft Genome Sequence of the Oomycete Lagenidium giganteum ARSEF 373.</title>
        <authorList>
            <person name="Morgan W.R."/>
            <person name="Tartar A."/>
        </authorList>
    </citation>
    <scope>NUCLEOTIDE SEQUENCE</scope>
    <source>
        <strain evidence="1">ARSEF 373</strain>
    </source>
</reference>
<dbReference type="Proteomes" id="UP001146120">
    <property type="component" value="Unassembled WGS sequence"/>
</dbReference>
<dbReference type="EMBL" id="DAKRPA010000295">
    <property type="protein sequence ID" value="DAZ93743.1"/>
    <property type="molecule type" value="Genomic_DNA"/>
</dbReference>
<accession>A0AAV2YKB9</accession>
<protein>
    <submittedName>
        <fullName evidence="1">Uncharacterized protein</fullName>
    </submittedName>
</protein>
<evidence type="ECO:0000313" key="2">
    <source>
        <dbReference type="Proteomes" id="UP001146120"/>
    </source>
</evidence>
<keyword evidence="2" id="KW-1185">Reference proteome</keyword>
<reference evidence="1" key="1">
    <citation type="submission" date="2022-11" db="EMBL/GenBank/DDBJ databases">
        <authorList>
            <person name="Morgan W.R."/>
            <person name="Tartar A."/>
        </authorList>
    </citation>
    <scope>NUCLEOTIDE SEQUENCE</scope>
    <source>
        <strain evidence="1">ARSEF 373</strain>
    </source>
</reference>
<evidence type="ECO:0000313" key="1">
    <source>
        <dbReference type="EMBL" id="DAZ93743.1"/>
    </source>
</evidence>
<name>A0AAV2YKB9_9STRA</name>
<dbReference type="AlphaFoldDB" id="A0AAV2YKB9"/>
<organism evidence="1 2">
    <name type="scientific">Lagenidium giganteum</name>
    <dbReference type="NCBI Taxonomy" id="4803"/>
    <lineage>
        <taxon>Eukaryota</taxon>
        <taxon>Sar</taxon>
        <taxon>Stramenopiles</taxon>
        <taxon>Oomycota</taxon>
        <taxon>Peronosporomycetes</taxon>
        <taxon>Pythiales</taxon>
        <taxon>Pythiaceae</taxon>
    </lineage>
</organism>
<proteinExistence type="predicted"/>
<gene>
    <name evidence="1" type="ORF">N0F65_007369</name>
</gene>
<comment type="caution">
    <text evidence="1">The sequence shown here is derived from an EMBL/GenBank/DDBJ whole genome shotgun (WGS) entry which is preliminary data.</text>
</comment>
<sequence>MTEATWFNMRIDASVNAAFEGQDWNVTPVNNTALFTQLFPKTKFKSLKQFVDVLTGCGNSRTDILPVNVSHYDNMTFENDEKKEGLTPSHHGPCEIWIDRHRVLREDDCRAKYTDYPAVMPVNYSVCSSNCTLTFYWLALHEPLWQVYTQCVPIVNSANGAVSSSSDASGSLDLGDFGTSSASRAALGSKQNDSSEAPSARPKRASSSKGFKTVYLIPMLLLPGLAIVKLCCSELTTKARTLDQHSEYETCTF</sequence>